<feature type="transmembrane region" description="Helical" evidence="6">
    <location>
        <begin position="123"/>
        <end position="144"/>
    </location>
</feature>
<dbReference type="GO" id="GO:0016020">
    <property type="term" value="C:membrane"/>
    <property type="evidence" value="ECO:0007669"/>
    <property type="project" value="UniProtKB-SubCell"/>
</dbReference>
<feature type="transmembrane region" description="Helical" evidence="6">
    <location>
        <begin position="96"/>
        <end position="116"/>
    </location>
</feature>
<evidence type="ECO:0000256" key="3">
    <source>
        <dbReference type="ARBA" id="ARBA00022989"/>
    </source>
</evidence>
<comment type="caution">
    <text evidence="8">The sequence shown here is derived from an EMBL/GenBank/DDBJ whole genome shotgun (WGS) entry which is preliminary data.</text>
</comment>
<feature type="transmembrane region" description="Helical" evidence="6">
    <location>
        <begin position="21"/>
        <end position="39"/>
    </location>
</feature>
<organism evidence="8 9">
    <name type="scientific">Nocardioides zeae</name>
    <dbReference type="NCBI Taxonomy" id="1457234"/>
    <lineage>
        <taxon>Bacteria</taxon>
        <taxon>Bacillati</taxon>
        <taxon>Actinomycetota</taxon>
        <taxon>Actinomycetes</taxon>
        <taxon>Propionibacteriales</taxon>
        <taxon>Nocardioidaceae</taxon>
        <taxon>Nocardioides</taxon>
    </lineage>
</organism>
<evidence type="ECO:0000313" key="9">
    <source>
        <dbReference type="Proteomes" id="UP001239215"/>
    </source>
</evidence>
<dbReference type="PANTHER" id="PTHR37422:SF23">
    <property type="entry name" value="TEICHURONIC ACID BIOSYNTHESIS PROTEIN TUAE"/>
    <property type="match status" value="1"/>
</dbReference>
<reference evidence="8" key="1">
    <citation type="submission" date="2023-07" db="EMBL/GenBank/DDBJ databases">
        <title>Functional and genomic diversity of the sorghum phyllosphere microbiome.</title>
        <authorList>
            <person name="Shade A."/>
        </authorList>
    </citation>
    <scope>NUCLEOTIDE SEQUENCE</scope>
    <source>
        <strain evidence="8">SORGH_AS_1067</strain>
    </source>
</reference>
<keyword evidence="8" id="KW-0436">Ligase</keyword>
<accession>A0AAJ1X120</accession>
<evidence type="ECO:0000256" key="5">
    <source>
        <dbReference type="SAM" id="MobiDB-lite"/>
    </source>
</evidence>
<evidence type="ECO:0000259" key="7">
    <source>
        <dbReference type="Pfam" id="PF04932"/>
    </source>
</evidence>
<evidence type="ECO:0000256" key="1">
    <source>
        <dbReference type="ARBA" id="ARBA00004141"/>
    </source>
</evidence>
<dbReference type="Proteomes" id="UP001239215">
    <property type="component" value="Unassembled WGS sequence"/>
</dbReference>
<dbReference type="InterPro" id="IPR007016">
    <property type="entry name" value="O-antigen_ligase-rel_domated"/>
</dbReference>
<keyword evidence="2 6" id="KW-0812">Transmembrane</keyword>
<evidence type="ECO:0000256" key="2">
    <source>
        <dbReference type="ARBA" id="ARBA00022692"/>
    </source>
</evidence>
<sequence>MVTDERTRTVPTGAVRPRRGALAVAVGAALLVVVATVVVRLSATPVAALSAAGLLALLRGGLPWRALRTPLDLAVAAGLGAGVLAFWINGHGGSRLWAHLAFALAFYLLVGVQVAWRRGRTVLALAAAAAVGTTALVAVLQWVLGLDTGYCRAEIVGGADSCERTVTAVRVIGTLTNPNLLAPVLVLLVPVGCVALRSTLGPRVGRRWAQAAALALGALGTTALVMTLSRGGLVSLVALTVAALALRKPSSRTLVGSALGVAAGIAVALGTLLARFSLGPRTEVWKVSLELVREHPWGVGLGRSGPFIDARIPGDQRFYHSHNLWLTWLVEAGLPGLLAAVTLSVVLAVLVVRGARRRDALSIAAGVGLAGFAVISLFDNPSFRTTVAVPLWTVVAILVAGELGARRRRESAGGAVDQGSTRLAPNANTSW</sequence>
<evidence type="ECO:0000256" key="4">
    <source>
        <dbReference type="ARBA" id="ARBA00023136"/>
    </source>
</evidence>
<name>A0AAJ1X120_9ACTN</name>
<evidence type="ECO:0000313" key="8">
    <source>
        <dbReference type="EMBL" id="MDQ1105143.1"/>
    </source>
</evidence>
<dbReference type="GO" id="GO:0016874">
    <property type="term" value="F:ligase activity"/>
    <property type="evidence" value="ECO:0007669"/>
    <property type="project" value="UniProtKB-KW"/>
</dbReference>
<feature type="transmembrane region" description="Helical" evidence="6">
    <location>
        <begin position="383"/>
        <end position="401"/>
    </location>
</feature>
<dbReference type="EMBL" id="JAUTAN010000001">
    <property type="protein sequence ID" value="MDQ1105143.1"/>
    <property type="molecule type" value="Genomic_DNA"/>
</dbReference>
<feature type="region of interest" description="Disordered" evidence="5">
    <location>
        <begin position="411"/>
        <end position="431"/>
    </location>
</feature>
<dbReference type="AlphaFoldDB" id="A0AAJ1X120"/>
<evidence type="ECO:0000256" key="6">
    <source>
        <dbReference type="SAM" id="Phobius"/>
    </source>
</evidence>
<feature type="transmembrane region" description="Helical" evidence="6">
    <location>
        <begin position="180"/>
        <end position="196"/>
    </location>
</feature>
<feature type="transmembrane region" description="Helical" evidence="6">
    <location>
        <begin position="332"/>
        <end position="352"/>
    </location>
</feature>
<protein>
    <submittedName>
        <fullName evidence="8">O-antigen ligase</fullName>
    </submittedName>
</protein>
<gene>
    <name evidence="8" type="ORF">QE405_002427</name>
</gene>
<feature type="transmembrane region" description="Helical" evidence="6">
    <location>
        <begin position="359"/>
        <end position="377"/>
    </location>
</feature>
<dbReference type="Pfam" id="PF04932">
    <property type="entry name" value="Wzy_C"/>
    <property type="match status" value="1"/>
</dbReference>
<feature type="transmembrane region" description="Helical" evidence="6">
    <location>
        <begin position="208"/>
        <end position="225"/>
    </location>
</feature>
<feature type="compositionally biased region" description="Polar residues" evidence="5">
    <location>
        <begin position="418"/>
        <end position="431"/>
    </location>
</feature>
<keyword evidence="3 6" id="KW-1133">Transmembrane helix</keyword>
<proteinExistence type="predicted"/>
<comment type="subcellular location">
    <subcellularLocation>
        <location evidence="1">Membrane</location>
        <topology evidence="1">Multi-pass membrane protein</topology>
    </subcellularLocation>
</comment>
<feature type="transmembrane region" description="Helical" evidence="6">
    <location>
        <begin position="71"/>
        <end position="90"/>
    </location>
</feature>
<keyword evidence="4 6" id="KW-0472">Membrane</keyword>
<feature type="transmembrane region" description="Helical" evidence="6">
    <location>
        <begin position="254"/>
        <end position="278"/>
    </location>
</feature>
<dbReference type="InterPro" id="IPR051533">
    <property type="entry name" value="WaaL-like"/>
</dbReference>
<dbReference type="PANTHER" id="PTHR37422">
    <property type="entry name" value="TEICHURONIC ACID BIOSYNTHESIS PROTEIN TUAE"/>
    <property type="match status" value="1"/>
</dbReference>
<feature type="domain" description="O-antigen ligase-related" evidence="7">
    <location>
        <begin position="218"/>
        <end position="340"/>
    </location>
</feature>